<evidence type="ECO:0000313" key="2">
    <source>
        <dbReference type="EMBL" id="OZS42734.1"/>
    </source>
</evidence>
<dbReference type="SUPFAM" id="SSF46894">
    <property type="entry name" value="C-terminal effector domain of the bipartite response regulators"/>
    <property type="match status" value="1"/>
</dbReference>
<proteinExistence type="predicted"/>
<dbReference type="InterPro" id="IPR016032">
    <property type="entry name" value="Sig_transdc_resp-reg_C-effctor"/>
</dbReference>
<organism evidence="2 3">
    <name type="scientific">Photobacterium sanguinicancri</name>
    <dbReference type="NCBI Taxonomy" id="875932"/>
    <lineage>
        <taxon>Bacteria</taxon>
        <taxon>Pseudomonadati</taxon>
        <taxon>Pseudomonadota</taxon>
        <taxon>Gammaproteobacteria</taxon>
        <taxon>Vibrionales</taxon>
        <taxon>Vibrionaceae</taxon>
        <taxon>Photobacterium</taxon>
    </lineage>
</organism>
<dbReference type="Proteomes" id="UP000215999">
    <property type="component" value="Unassembled WGS sequence"/>
</dbReference>
<dbReference type="EMBL" id="NOIF01000129">
    <property type="protein sequence ID" value="OZS42734.1"/>
    <property type="molecule type" value="Genomic_DNA"/>
</dbReference>
<keyword evidence="1" id="KW-1133">Transmembrane helix</keyword>
<evidence type="ECO:0000256" key="1">
    <source>
        <dbReference type="SAM" id="Phobius"/>
    </source>
</evidence>
<keyword evidence="3" id="KW-1185">Reference proteome</keyword>
<feature type="transmembrane region" description="Helical" evidence="1">
    <location>
        <begin position="159"/>
        <end position="180"/>
    </location>
</feature>
<gene>
    <name evidence="2" type="ORF">ASV53_16950</name>
</gene>
<accession>A0ABX4FV35</accession>
<dbReference type="Gene3D" id="1.10.10.10">
    <property type="entry name" value="Winged helix-like DNA-binding domain superfamily/Winged helix DNA-binding domain"/>
    <property type="match status" value="1"/>
</dbReference>
<dbReference type="InterPro" id="IPR036388">
    <property type="entry name" value="WH-like_DNA-bd_sf"/>
</dbReference>
<dbReference type="RefSeq" id="WP_094957952.1">
    <property type="nucleotide sequence ID" value="NZ_NOIF01000129.1"/>
</dbReference>
<name>A0ABX4FV35_9GAMM</name>
<evidence type="ECO:0000313" key="3">
    <source>
        <dbReference type="Proteomes" id="UP000215999"/>
    </source>
</evidence>
<comment type="caution">
    <text evidence="2">The sequence shown here is derived from an EMBL/GenBank/DDBJ whole genome shotgun (WGS) entry which is preliminary data.</text>
</comment>
<sequence length="181" mass="20526">MTTKALTRCYRFPSVDFEPDLRILVWQDGSETLLTVHESRLLEALCYCAGEVVNPQALYRKTFIQLDSYEENNQSNFDLNALLVSLNHKLSYQDQPAIAIEVVTNHGFRVPLPSKTCRLVHTFKQSGFTQFKNEAVEQEEDNQESATEHIVKHSMLHKISVLLLAAAGVALFFLADSILLQ</sequence>
<evidence type="ECO:0008006" key="4">
    <source>
        <dbReference type="Google" id="ProtNLM"/>
    </source>
</evidence>
<protein>
    <recommendedName>
        <fullName evidence="4">OmpR/PhoB-type domain-containing protein</fullName>
    </recommendedName>
</protein>
<keyword evidence="1" id="KW-0472">Membrane</keyword>
<reference evidence="2 3" key="1">
    <citation type="journal article" date="2016" name="Antonie Van Leeuwenhoek">
        <title>Photobacterium sanguinicancri sp. nov. isolated from marine animals.</title>
        <authorList>
            <person name="Gomez-Gil B."/>
            <person name="Roque A."/>
            <person name="Rotllant G."/>
            <person name="Romalde J.L."/>
            <person name="Doce A."/>
            <person name="Eggermont M."/>
            <person name="Defoirdt T."/>
        </authorList>
    </citation>
    <scope>NUCLEOTIDE SEQUENCE [LARGE SCALE GENOMIC DNA]</scope>
    <source>
        <strain evidence="2 3">CAIM 1827</strain>
    </source>
</reference>
<keyword evidence="1" id="KW-0812">Transmembrane</keyword>